<gene>
    <name evidence="2" type="ORF">B296_00031466</name>
</gene>
<accession>A0A427ACT1</accession>
<feature type="compositionally biased region" description="Low complexity" evidence="1">
    <location>
        <begin position="34"/>
        <end position="46"/>
    </location>
</feature>
<comment type="caution">
    <text evidence="2">The sequence shown here is derived from an EMBL/GenBank/DDBJ whole genome shotgun (WGS) entry which is preliminary data.</text>
</comment>
<sequence length="95" mass="10714">MKDRLEFREATDRTAIDPNGIGTEDWNRQSRVIRGGPRARATAAAGDSEQRLDSMEDAMGPQEQEEKGELALGFRRRRERGGRRSSKAEGRANLR</sequence>
<feature type="compositionally biased region" description="Basic and acidic residues" evidence="1">
    <location>
        <begin position="1"/>
        <end position="15"/>
    </location>
</feature>
<protein>
    <submittedName>
        <fullName evidence="2">Uncharacterized protein</fullName>
    </submittedName>
</protein>
<evidence type="ECO:0000313" key="2">
    <source>
        <dbReference type="EMBL" id="RRT74065.1"/>
    </source>
</evidence>
<feature type="compositionally biased region" description="Basic residues" evidence="1">
    <location>
        <begin position="74"/>
        <end position="85"/>
    </location>
</feature>
<feature type="compositionally biased region" description="Basic and acidic residues" evidence="1">
    <location>
        <begin position="86"/>
        <end position="95"/>
    </location>
</feature>
<dbReference type="EMBL" id="AMZH03002890">
    <property type="protein sequence ID" value="RRT74065.1"/>
    <property type="molecule type" value="Genomic_DNA"/>
</dbReference>
<proteinExistence type="predicted"/>
<name>A0A427ACT1_ENSVE</name>
<organism evidence="2 3">
    <name type="scientific">Ensete ventricosum</name>
    <name type="common">Abyssinian banana</name>
    <name type="synonym">Musa ensete</name>
    <dbReference type="NCBI Taxonomy" id="4639"/>
    <lineage>
        <taxon>Eukaryota</taxon>
        <taxon>Viridiplantae</taxon>
        <taxon>Streptophyta</taxon>
        <taxon>Embryophyta</taxon>
        <taxon>Tracheophyta</taxon>
        <taxon>Spermatophyta</taxon>
        <taxon>Magnoliopsida</taxon>
        <taxon>Liliopsida</taxon>
        <taxon>Zingiberales</taxon>
        <taxon>Musaceae</taxon>
        <taxon>Ensete</taxon>
    </lineage>
</organism>
<feature type="region of interest" description="Disordered" evidence="1">
    <location>
        <begin position="1"/>
        <end position="95"/>
    </location>
</feature>
<evidence type="ECO:0000256" key="1">
    <source>
        <dbReference type="SAM" id="MobiDB-lite"/>
    </source>
</evidence>
<dbReference type="AlphaFoldDB" id="A0A427ACT1"/>
<evidence type="ECO:0000313" key="3">
    <source>
        <dbReference type="Proteomes" id="UP000287651"/>
    </source>
</evidence>
<dbReference type="Proteomes" id="UP000287651">
    <property type="component" value="Unassembled WGS sequence"/>
</dbReference>
<reference evidence="2 3" key="1">
    <citation type="journal article" date="2014" name="Agronomy (Basel)">
        <title>A Draft Genome Sequence for Ensete ventricosum, the Drought-Tolerant Tree Against Hunger.</title>
        <authorList>
            <person name="Harrison J."/>
            <person name="Moore K.A."/>
            <person name="Paszkiewicz K."/>
            <person name="Jones T."/>
            <person name="Grant M."/>
            <person name="Ambacheew D."/>
            <person name="Muzemil S."/>
            <person name="Studholme D.J."/>
        </authorList>
    </citation>
    <scope>NUCLEOTIDE SEQUENCE [LARGE SCALE GENOMIC DNA]</scope>
</reference>